<dbReference type="SUPFAM" id="SSF55326">
    <property type="entry name" value="PurM N-terminal domain-like"/>
    <property type="match status" value="1"/>
</dbReference>
<reference evidence="8" key="1">
    <citation type="submission" date="2023-06" db="EMBL/GenBank/DDBJ databases">
        <authorList>
            <person name="Delattre M."/>
        </authorList>
    </citation>
    <scope>NUCLEOTIDE SEQUENCE</scope>
    <source>
        <strain evidence="8">AF72</strain>
    </source>
</reference>
<comment type="caution">
    <text evidence="8">The sequence shown here is derived from an EMBL/GenBank/DDBJ whole genome shotgun (WGS) entry which is preliminary data.</text>
</comment>
<dbReference type="GO" id="GO:0006189">
    <property type="term" value="P:'de novo' IMP biosynthetic process"/>
    <property type="evidence" value="ECO:0007669"/>
    <property type="project" value="InterPro"/>
</dbReference>
<dbReference type="SUPFAM" id="SSF56042">
    <property type="entry name" value="PurM C-terminal domain-like"/>
    <property type="match status" value="1"/>
</dbReference>
<dbReference type="Pfam" id="PF00586">
    <property type="entry name" value="AIRS"/>
    <property type="match status" value="1"/>
</dbReference>
<name>A0AA36FYB2_9BILA</name>
<feature type="domain" description="PurM-like C-terminal" evidence="7">
    <location>
        <begin position="127"/>
        <end position="252"/>
    </location>
</feature>
<keyword evidence="9" id="KW-1185">Reference proteome</keyword>
<keyword evidence="4" id="KW-0547">Nucleotide-binding</keyword>
<dbReference type="AlphaFoldDB" id="A0AA36FYB2"/>
<evidence type="ECO:0000256" key="3">
    <source>
        <dbReference type="ARBA" id="ARBA00022598"/>
    </source>
</evidence>
<dbReference type="InterPro" id="IPR036676">
    <property type="entry name" value="PurM-like_C_sf"/>
</dbReference>
<evidence type="ECO:0000259" key="7">
    <source>
        <dbReference type="Pfam" id="PF02769"/>
    </source>
</evidence>
<evidence type="ECO:0000256" key="1">
    <source>
        <dbReference type="ARBA" id="ARBA00004686"/>
    </source>
</evidence>
<evidence type="ECO:0000259" key="6">
    <source>
        <dbReference type="Pfam" id="PF00586"/>
    </source>
</evidence>
<comment type="pathway">
    <text evidence="1">Purine metabolism; IMP biosynthesis via de novo pathway; 5-amino-1-(5-phospho-D-ribosyl)imidazole from N(2)-formyl-N(1)-(5-phospho-D-ribosyl)glycinamide: step 2/2.</text>
</comment>
<dbReference type="EMBL" id="CATQJA010002553">
    <property type="protein sequence ID" value="CAJ0571270.1"/>
    <property type="molecule type" value="Genomic_DNA"/>
</dbReference>
<evidence type="ECO:0000256" key="5">
    <source>
        <dbReference type="ARBA" id="ARBA00022840"/>
    </source>
</evidence>
<gene>
    <name evidence="8" type="ORF">MSPICULIGERA_LOCUS9682</name>
</gene>
<sequence length="303" mass="32815">MSVINKTIVVGIDGVGTKIEIADAVGDYSGVGYDVVGMCVNDVLCHCAAPIAFLDYFVCGKLDRKRASDVVKSIAEACIEADCSLVGGETAEMPGVYLPKQWDLAGCAIAVRDSDWPYLPETSKIEPGGLMLKPTRIYVRSVLPLMKEGLIKAAAHITGGGITENAARVLDKDGNVALEIDASAWEKHEIFDWLGSMGPVEAKELLRTFNCGLGMTLVVSKEKADEVQRRLVQSGESAYRIGSVIERASEALITYKNLENAFKLTKYVRETRKIRVGILISGAGSNMQRLIERAQRPGSNCEV</sequence>
<dbReference type="PANTHER" id="PTHR10520:SF12">
    <property type="entry name" value="TRIFUNCTIONAL PURINE BIOSYNTHETIC PROTEIN ADENOSINE-3"/>
    <property type="match status" value="1"/>
</dbReference>
<evidence type="ECO:0000256" key="4">
    <source>
        <dbReference type="ARBA" id="ARBA00022741"/>
    </source>
</evidence>
<dbReference type="InterPro" id="IPR010918">
    <property type="entry name" value="PurM-like_C_dom"/>
</dbReference>
<dbReference type="InterPro" id="IPR036921">
    <property type="entry name" value="PurM-like_N_sf"/>
</dbReference>
<organism evidence="8 9">
    <name type="scientific">Mesorhabditis spiculigera</name>
    <dbReference type="NCBI Taxonomy" id="96644"/>
    <lineage>
        <taxon>Eukaryota</taxon>
        <taxon>Metazoa</taxon>
        <taxon>Ecdysozoa</taxon>
        <taxon>Nematoda</taxon>
        <taxon>Chromadorea</taxon>
        <taxon>Rhabditida</taxon>
        <taxon>Rhabditina</taxon>
        <taxon>Rhabditomorpha</taxon>
        <taxon>Rhabditoidea</taxon>
        <taxon>Rhabditidae</taxon>
        <taxon>Mesorhabditinae</taxon>
        <taxon>Mesorhabditis</taxon>
    </lineage>
</organism>
<dbReference type="PANTHER" id="PTHR10520">
    <property type="entry name" value="TRIFUNCTIONAL PURINE BIOSYNTHETIC PROTEIN ADENOSINE-3-RELATED"/>
    <property type="match status" value="1"/>
</dbReference>
<dbReference type="InterPro" id="IPR016188">
    <property type="entry name" value="PurM-like_N"/>
</dbReference>
<dbReference type="Gene3D" id="3.30.1330.10">
    <property type="entry name" value="PurM-like, N-terminal domain"/>
    <property type="match status" value="1"/>
</dbReference>
<accession>A0AA36FYB2</accession>
<dbReference type="InterPro" id="IPR004733">
    <property type="entry name" value="PurM_cligase"/>
</dbReference>
<keyword evidence="5" id="KW-0067">ATP-binding</keyword>
<dbReference type="GO" id="GO:0004641">
    <property type="term" value="F:phosphoribosylformylglycinamidine cyclo-ligase activity"/>
    <property type="evidence" value="ECO:0007669"/>
    <property type="project" value="UniProtKB-EC"/>
</dbReference>
<proteinExistence type="predicted"/>
<dbReference type="Gene3D" id="3.90.650.10">
    <property type="entry name" value="PurM-like C-terminal domain"/>
    <property type="match status" value="1"/>
</dbReference>
<feature type="non-terminal residue" evidence="8">
    <location>
        <position position="1"/>
    </location>
</feature>
<evidence type="ECO:0000313" key="8">
    <source>
        <dbReference type="EMBL" id="CAJ0571270.1"/>
    </source>
</evidence>
<evidence type="ECO:0000256" key="2">
    <source>
        <dbReference type="ARBA" id="ARBA00013047"/>
    </source>
</evidence>
<keyword evidence="3" id="KW-0436">Ligase</keyword>
<dbReference type="Pfam" id="PF02769">
    <property type="entry name" value="AIRS_C"/>
    <property type="match status" value="1"/>
</dbReference>
<dbReference type="GO" id="GO:0004637">
    <property type="term" value="F:phosphoribosylamine-glycine ligase activity"/>
    <property type="evidence" value="ECO:0007669"/>
    <property type="project" value="TreeGrafter"/>
</dbReference>
<feature type="domain" description="PurM-like N-terminal" evidence="6">
    <location>
        <begin position="5"/>
        <end position="96"/>
    </location>
</feature>
<protein>
    <recommendedName>
        <fullName evidence="2">phosphoribosylformylglycinamidine cyclo-ligase</fullName>
        <ecNumber evidence="2">6.3.3.1</ecNumber>
    </recommendedName>
</protein>
<dbReference type="CDD" id="cd02196">
    <property type="entry name" value="PurM"/>
    <property type="match status" value="1"/>
</dbReference>
<dbReference type="Proteomes" id="UP001177023">
    <property type="component" value="Unassembled WGS sequence"/>
</dbReference>
<dbReference type="GO" id="GO:0046084">
    <property type="term" value="P:adenine biosynthetic process"/>
    <property type="evidence" value="ECO:0007669"/>
    <property type="project" value="TreeGrafter"/>
</dbReference>
<evidence type="ECO:0000313" key="9">
    <source>
        <dbReference type="Proteomes" id="UP001177023"/>
    </source>
</evidence>
<dbReference type="GO" id="GO:0005524">
    <property type="term" value="F:ATP binding"/>
    <property type="evidence" value="ECO:0007669"/>
    <property type="project" value="UniProtKB-KW"/>
</dbReference>
<dbReference type="GO" id="GO:0005829">
    <property type="term" value="C:cytosol"/>
    <property type="evidence" value="ECO:0007669"/>
    <property type="project" value="TreeGrafter"/>
</dbReference>
<dbReference type="EC" id="6.3.3.1" evidence="2"/>